<dbReference type="Gene3D" id="3.40.640.10">
    <property type="entry name" value="Type I PLP-dependent aspartate aminotransferase-like (Major domain)"/>
    <property type="match status" value="1"/>
</dbReference>
<dbReference type="InterPro" id="IPR004632">
    <property type="entry name" value="4NH2But_aminotransferase_bac"/>
</dbReference>
<dbReference type="SUPFAM" id="SSF53383">
    <property type="entry name" value="PLP-dependent transferases"/>
    <property type="match status" value="1"/>
</dbReference>
<evidence type="ECO:0000256" key="4">
    <source>
        <dbReference type="ARBA" id="ARBA00022679"/>
    </source>
</evidence>
<dbReference type="PANTHER" id="PTHR11986">
    <property type="entry name" value="AMINOTRANSFERASE CLASS III"/>
    <property type="match status" value="1"/>
</dbReference>
<evidence type="ECO:0000256" key="5">
    <source>
        <dbReference type="ARBA" id="ARBA00022898"/>
    </source>
</evidence>
<accession>A0ABM8TFS1</accession>
<dbReference type="PIRSF" id="PIRSF000521">
    <property type="entry name" value="Transaminase_4ab_Lys_Orn"/>
    <property type="match status" value="1"/>
</dbReference>
<comment type="cofactor">
    <cofactor evidence="1">
        <name>pyridoxal 5'-phosphate</name>
        <dbReference type="ChEBI" id="CHEBI:597326"/>
    </cofactor>
</comment>
<evidence type="ECO:0000256" key="2">
    <source>
        <dbReference type="ARBA" id="ARBA00008954"/>
    </source>
</evidence>
<dbReference type="EC" id="2.6.1.19" evidence="7"/>
<dbReference type="Pfam" id="PF00202">
    <property type="entry name" value="Aminotran_3"/>
    <property type="match status" value="1"/>
</dbReference>
<gene>
    <name evidence="7" type="primary">puuE_1</name>
    <name evidence="7" type="ORF">LMG26411_02360</name>
</gene>
<evidence type="ECO:0000256" key="3">
    <source>
        <dbReference type="ARBA" id="ARBA00022576"/>
    </source>
</evidence>
<comment type="similarity">
    <text evidence="2 6">Belongs to the class-III pyridoxal-phosphate-dependent aminotransferase family.</text>
</comment>
<keyword evidence="8" id="KW-1185">Reference proteome</keyword>
<protein>
    <submittedName>
        <fullName evidence="7">4-aminobutyrate aminotransferase PuuE</fullName>
        <ecNumber evidence="7">2.6.1.19</ecNumber>
    </submittedName>
</protein>
<dbReference type="NCBIfam" id="TIGR00700">
    <property type="entry name" value="GABAtrnsam"/>
    <property type="match status" value="1"/>
</dbReference>
<dbReference type="PROSITE" id="PS00600">
    <property type="entry name" value="AA_TRANSFER_CLASS_3"/>
    <property type="match status" value="1"/>
</dbReference>
<dbReference type="PANTHER" id="PTHR11986:SF58">
    <property type="entry name" value="LEUCINE_METHIONINE RACEMASE"/>
    <property type="match status" value="1"/>
</dbReference>
<sequence length="427" mass="45269">MNNESSNAALHARRLAATPRGTPALADFFVSRARNAELWDVHGRRFIDFAGGVGVLNTGHVHPEVTRAAQRQIETFSHTCYSIVPYEGYVRLAERLNALAPIRGAKKTAFFTTGAEAVENAVKVARAHTGRSGVIAFTGGFHGRTMLGMALTGKIAPYKIGFGPFPPEIFHVPFPSHGVSVEQALAALDQLFKCSIEPSRVAAIIVEPVQGEGGFNVAPDALMRQLRQTCDQHGIVLIADEVQAGFGRTGRWFSVEHSGVEPDLITVAKSLAGGYPLSGLIGKAAIMDKAEPGGLGGTYAGNPVSIAAALAVIDVIERDGLLARADALGARLVSRLEALQREIPAIAEVRGRGSMIAAEFCTPGAGPTAFEAAYAKRVQQLAMARGLILLLCGPGGSAIRFLYPLTIEDSTFYEALDILDTCIREAA</sequence>
<evidence type="ECO:0000256" key="1">
    <source>
        <dbReference type="ARBA" id="ARBA00001933"/>
    </source>
</evidence>
<proteinExistence type="inferred from homology"/>
<dbReference type="InterPro" id="IPR050103">
    <property type="entry name" value="Class-III_PLP-dep_AT"/>
</dbReference>
<dbReference type="RefSeq" id="WP_211953452.1">
    <property type="nucleotide sequence ID" value="NZ_CAJPVI010000012.1"/>
</dbReference>
<dbReference type="InterPro" id="IPR015422">
    <property type="entry name" value="PyrdxlP-dep_Trfase_small"/>
</dbReference>
<keyword evidence="5 6" id="KW-0663">Pyridoxal phosphate</keyword>
<dbReference type="InterPro" id="IPR049704">
    <property type="entry name" value="Aminotrans_3_PPA_site"/>
</dbReference>
<reference evidence="7 8" key="1">
    <citation type="submission" date="2021-03" db="EMBL/GenBank/DDBJ databases">
        <authorList>
            <person name="Peeters C."/>
        </authorList>
    </citation>
    <scope>NUCLEOTIDE SEQUENCE [LARGE SCALE GENOMIC DNA]</scope>
    <source>
        <strain evidence="7 8">LMG 26411</strain>
    </source>
</reference>
<dbReference type="Proteomes" id="UP000672657">
    <property type="component" value="Unassembled WGS sequence"/>
</dbReference>
<evidence type="ECO:0000313" key="8">
    <source>
        <dbReference type="Proteomes" id="UP000672657"/>
    </source>
</evidence>
<dbReference type="EMBL" id="CAJPVI010000012">
    <property type="protein sequence ID" value="CAG2143338.1"/>
    <property type="molecule type" value="Genomic_DNA"/>
</dbReference>
<organism evidence="7 8">
    <name type="scientific">Cupriavidus numazuensis</name>
    <dbReference type="NCBI Taxonomy" id="221992"/>
    <lineage>
        <taxon>Bacteria</taxon>
        <taxon>Pseudomonadati</taxon>
        <taxon>Pseudomonadota</taxon>
        <taxon>Betaproteobacteria</taxon>
        <taxon>Burkholderiales</taxon>
        <taxon>Burkholderiaceae</taxon>
        <taxon>Cupriavidus</taxon>
    </lineage>
</organism>
<comment type="caution">
    <text evidence="7">The sequence shown here is derived from an EMBL/GenBank/DDBJ whole genome shotgun (WGS) entry which is preliminary data.</text>
</comment>
<dbReference type="InterPro" id="IPR005814">
    <property type="entry name" value="Aminotrans_3"/>
</dbReference>
<dbReference type="InterPro" id="IPR015424">
    <property type="entry name" value="PyrdxlP-dep_Trfase"/>
</dbReference>
<dbReference type="GO" id="GO:0034386">
    <property type="term" value="F:4-aminobutyrate:2-oxoglutarate transaminase activity"/>
    <property type="evidence" value="ECO:0007669"/>
    <property type="project" value="UniProtKB-EC"/>
</dbReference>
<dbReference type="CDD" id="cd00610">
    <property type="entry name" value="OAT_like"/>
    <property type="match status" value="1"/>
</dbReference>
<keyword evidence="3 7" id="KW-0032">Aminotransferase</keyword>
<dbReference type="Gene3D" id="3.90.1150.10">
    <property type="entry name" value="Aspartate Aminotransferase, domain 1"/>
    <property type="match status" value="1"/>
</dbReference>
<keyword evidence="4 7" id="KW-0808">Transferase</keyword>
<name>A0ABM8TFS1_9BURK</name>
<evidence type="ECO:0000256" key="6">
    <source>
        <dbReference type="RuleBase" id="RU003560"/>
    </source>
</evidence>
<evidence type="ECO:0000313" key="7">
    <source>
        <dbReference type="EMBL" id="CAG2143338.1"/>
    </source>
</evidence>
<dbReference type="InterPro" id="IPR015421">
    <property type="entry name" value="PyrdxlP-dep_Trfase_major"/>
</dbReference>